<dbReference type="SUPFAM" id="SSF56219">
    <property type="entry name" value="DNase I-like"/>
    <property type="match status" value="1"/>
</dbReference>
<organism evidence="2 3">
    <name type="scientific">Dryococelus australis</name>
    <dbReference type="NCBI Taxonomy" id="614101"/>
    <lineage>
        <taxon>Eukaryota</taxon>
        <taxon>Metazoa</taxon>
        <taxon>Ecdysozoa</taxon>
        <taxon>Arthropoda</taxon>
        <taxon>Hexapoda</taxon>
        <taxon>Insecta</taxon>
        <taxon>Pterygota</taxon>
        <taxon>Neoptera</taxon>
        <taxon>Polyneoptera</taxon>
        <taxon>Phasmatodea</taxon>
        <taxon>Verophasmatodea</taxon>
        <taxon>Anareolatae</taxon>
        <taxon>Phasmatidae</taxon>
        <taxon>Eurycanthinae</taxon>
        <taxon>Dryococelus</taxon>
    </lineage>
</organism>
<dbReference type="SUPFAM" id="SSF56672">
    <property type="entry name" value="DNA/RNA polymerases"/>
    <property type="match status" value="1"/>
</dbReference>
<dbReference type="Proteomes" id="UP001159363">
    <property type="component" value="Unassembled WGS sequence"/>
</dbReference>
<dbReference type="InterPro" id="IPR043502">
    <property type="entry name" value="DNA/RNA_pol_sf"/>
</dbReference>
<dbReference type="InterPro" id="IPR000477">
    <property type="entry name" value="RT_dom"/>
</dbReference>
<dbReference type="InterPro" id="IPR005135">
    <property type="entry name" value="Endo/exonuclease/phosphatase"/>
</dbReference>
<dbReference type="PROSITE" id="PS50878">
    <property type="entry name" value="RT_POL"/>
    <property type="match status" value="1"/>
</dbReference>
<proteinExistence type="predicted"/>
<dbReference type="PANTHER" id="PTHR33332">
    <property type="entry name" value="REVERSE TRANSCRIPTASE DOMAIN-CONTAINING PROTEIN"/>
    <property type="match status" value="1"/>
</dbReference>
<evidence type="ECO:0000313" key="2">
    <source>
        <dbReference type="EMBL" id="KAJ8865475.1"/>
    </source>
</evidence>
<dbReference type="InterPro" id="IPR036691">
    <property type="entry name" value="Endo/exonu/phosph_ase_sf"/>
</dbReference>
<name>A0ABQ9FZ12_9NEOP</name>
<sequence length="893" mass="98963">MALSLSNVILTWNARSILPRLPEFLGLLARFRPLLVGLSETWLTAAQRFSIPGYVVHRADRSAPRGGVALLVRSDVQHYFRLSPRHLPLETVAVRVTGVARPFTAVAVYLPPHRAFPRAALEALLGMDSSVLLFGDFNCRHVSWGCPCSDFRGRGLSDFISSWGLVLSAPRSPSFVPARTTHRPSVLDLFVSSPDVLLSPPWTWIGLDSDHLPVLAALTFPVTPDASTFRWDFRRADWKGFRRLLDASVDLSAVPSSPAALDRAVVRFQSSVLSAAEASIPRRPPWCARDRFPPQIRTILRSRDRARSRWQFTRSPADLAAYHHFRRCAKWAIELWSAQRQWERLRSLSFRRGSVWQHVRRMRASPRGLPPLLSGGRALESPSEQAFLLAESFHDTFRPFLPPPGQPGADLDAVVFLPAVAAPLPGHFVTSPREVARVIDCLSLAKSPGVDGIPVRLLRAFPRKAIIYLSLLITTLFRLHHFPVPWKRAVVVPIPRRGGDPSLPGGYRPISLLPFLSKVAERILLIRLRSEADRLSVLPDHQFGFRKKHCALHAVASVVDRVTAGFCARQHSVLLLLDLARAFDSVHHGSLVSKLRSLGFPEYLTALLHSFLSGRTFQVRVNRVLSPSFSVSAGVPQGSLLSPLLFALYVSDLPSLPGAHVFQYADDTAVLLSGPHAPTLAARAQVSLRSLGVYFQRWGIRPNPAKSELLFLSKRRASLPPPPTFLGHQLSWQPCGRYLGVFLDTSLLWHRHVSVMVGRAAGALRSVRPLLVSSCPLSLAVRVRLWQSLVLPVLFYGAAVWAYAPPSTHRPLLSAYHRGLRALLGSPVSASLALLYRSCGVSSPSDVIHTIAAAFYRRAARHRNPLVAALGAYDVLDPHPHRRVRDFLLAAIE</sequence>
<accession>A0ABQ9FZ12</accession>
<gene>
    <name evidence="2" type="ORF">PR048_033781</name>
</gene>
<reference evidence="2 3" key="1">
    <citation type="submission" date="2023-02" db="EMBL/GenBank/DDBJ databases">
        <title>LHISI_Scaffold_Assembly.</title>
        <authorList>
            <person name="Stuart O.P."/>
            <person name="Cleave R."/>
            <person name="Magrath M.J.L."/>
            <person name="Mikheyev A.S."/>
        </authorList>
    </citation>
    <scope>NUCLEOTIDE SEQUENCE [LARGE SCALE GENOMIC DNA]</scope>
    <source>
        <strain evidence="2">Daus_M_001</strain>
        <tissue evidence="2">Leg muscle</tissue>
    </source>
</reference>
<dbReference type="CDD" id="cd01650">
    <property type="entry name" value="RT_nLTR_like"/>
    <property type="match status" value="1"/>
</dbReference>
<dbReference type="Gene3D" id="3.60.10.10">
    <property type="entry name" value="Endonuclease/exonuclease/phosphatase"/>
    <property type="match status" value="1"/>
</dbReference>
<keyword evidence="3" id="KW-1185">Reference proteome</keyword>
<protein>
    <recommendedName>
        <fullName evidence="1">Reverse transcriptase domain-containing protein</fullName>
    </recommendedName>
</protein>
<evidence type="ECO:0000313" key="3">
    <source>
        <dbReference type="Proteomes" id="UP001159363"/>
    </source>
</evidence>
<feature type="domain" description="Reverse transcriptase" evidence="1">
    <location>
        <begin position="475"/>
        <end position="730"/>
    </location>
</feature>
<dbReference type="Pfam" id="PF00078">
    <property type="entry name" value="RVT_1"/>
    <property type="match status" value="1"/>
</dbReference>
<dbReference type="EMBL" id="JARBHB010000312">
    <property type="protein sequence ID" value="KAJ8865475.1"/>
    <property type="molecule type" value="Genomic_DNA"/>
</dbReference>
<dbReference type="Pfam" id="PF03372">
    <property type="entry name" value="Exo_endo_phos"/>
    <property type="match status" value="1"/>
</dbReference>
<comment type="caution">
    <text evidence="2">The sequence shown here is derived from an EMBL/GenBank/DDBJ whole genome shotgun (WGS) entry which is preliminary data.</text>
</comment>
<evidence type="ECO:0000259" key="1">
    <source>
        <dbReference type="PROSITE" id="PS50878"/>
    </source>
</evidence>